<dbReference type="AlphaFoldDB" id="A0A933RVH6"/>
<gene>
    <name evidence="4" type="ORF">HZA66_01460</name>
</gene>
<keyword evidence="2" id="KW-0012">Acyltransferase</keyword>
<dbReference type="InterPro" id="IPR056935">
    <property type="entry name" value="Rv0428c-like_C"/>
</dbReference>
<evidence type="ECO:0000313" key="5">
    <source>
        <dbReference type="Proteomes" id="UP000782519"/>
    </source>
</evidence>
<evidence type="ECO:0000259" key="3">
    <source>
        <dbReference type="PROSITE" id="PS51186"/>
    </source>
</evidence>
<keyword evidence="1" id="KW-0808">Transferase</keyword>
<sequence>MTRALAWRVEQACLDAWPALRSVYHGDWLLRFGEGVSRRANSVNPLHDRAETIADDLAYFARLYHSHGLPLIVRVPTLIAGAERIDRELDRQGFTSEGETCTLLRDFGSEHFAVDTSAADTWATAPDITLAPRADAEWLGAIARLQAQSPLHAAVYARVVDAIALPAGFLALRRDGAVVATAYGVVSGDLLVVESVVVDETLRGQGLGRRLMQALFAWGIHNGAKAVCLQVVADNVAGRALYASLGFDQELYRYCYRRAAQD</sequence>
<evidence type="ECO:0000313" key="4">
    <source>
        <dbReference type="EMBL" id="MBI5128084.1"/>
    </source>
</evidence>
<reference evidence="4" key="1">
    <citation type="submission" date="2020-07" db="EMBL/GenBank/DDBJ databases">
        <title>Huge and variable diversity of episymbiotic CPR bacteria and DPANN archaea in groundwater ecosystems.</title>
        <authorList>
            <person name="He C.Y."/>
            <person name="Keren R."/>
            <person name="Whittaker M."/>
            <person name="Farag I.F."/>
            <person name="Doudna J."/>
            <person name="Cate J.H.D."/>
            <person name="Banfield J.F."/>
        </authorList>
    </citation>
    <scope>NUCLEOTIDE SEQUENCE</scope>
    <source>
        <strain evidence="4">NC_groundwater_1818_Pr3_B-0.1um_66_35</strain>
    </source>
</reference>
<evidence type="ECO:0000256" key="1">
    <source>
        <dbReference type="ARBA" id="ARBA00022679"/>
    </source>
</evidence>
<dbReference type="PROSITE" id="PS51186">
    <property type="entry name" value="GNAT"/>
    <property type="match status" value="1"/>
</dbReference>
<dbReference type="GO" id="GO:0016747">
    <property type="term" value="F:acyltransferase activity, transferring groups other than amino-acyl groups"/>
    <property type="evidence" value="ECO:0007669"/>
    <property type="project" value="InterPro"/>
</dbReference>
<dbReference type="EMBL" id="JACRJB010000005">
    <property type="protein sequence ID" value="MBI5128084.1"/>
    <property type="molecule type" value="Genomic_DNA"/>
</dbReference>
<dbReference type="PANTHER" id="PTHR43420">
    <property type="entry name" value="ACETYLTRANSFERASE"/>
    <property type="match status" value="1"/>
</dbReference>
<feature type="domain" description="N-acetyltransferase" evidence="3">
    <location>
        <begin position="128"/>
        <end position="262"/>
    </location>
</feature>
<dbReference type="InterPro" id="IPR016181">
    <property type="entry name" value="Acyl_CoA_acyltransferase"/>
</dbReference>
<proteinExistence type="predicted"/>
<accession>A0A933RVH6</accession>
<dbReference type="InterPro" id="IPR000182">
    <property type="entry name" value="GNAT_dom"/>
</dbReference>
<organism evidence="4 5">
    <name type="scientific">Rhodopseudomonas palustris</name>
    <dbReference type="NCBI Taxonomy" id="1076"/>
    <lineage>
        <taxon>Bacteria</taxon>
        <taxon>Pseudomonadati</taxon>
        <taxon>Pseudomonadota</taxon>
        <taxon>Alphaproteobacteria</taxon>
        <taxon>Hyphomicrobiales</taxon>
        <taxon>Nitrobacteraceae</taxon>
        <taxon>Rhodopseudomonas</taxon>
    </lineage>
</organism>
<dbReference type="Pfam" id="PF24553">
    <property type="entry name" value="Rv0428c_C"/>
    <property type="match status" value="1"/>
</dbReference>
<comment type="caution">
    <text evidence="4">The sequence shown here is derived from an EMBL/GenBank/DDBJ whole genome shotgun (WGS) entry which is preliminary data.</text>
</comment>
<protein>
    <submittedName>
        <fullName evidence="4">GNAT family N-acetyltransferase</fullName>
    </submittedName>
</protein>
<dbReference type="Proteomes" id="UP000782519">
    <property type="component" value="Unassembled WGS sequence"/>
</dbReference>
<dbReference type="InterPro" id="IPR050680">
    <property type="entry name" value="YpeA/RimI_acetyltransf"/>
</dbReference>
<dbReference type="Gene3D" id="3.40.630.30">
    <property type="match status" value="1"/>
</dbReference>
<name>A0A933RVH6_RHOPL</name>
<dbReference type="CDD" id="cd04301">
    <property type="entry name" value="NAT_SF"/>
    <property type="match status" value="1"/>
</dbReference>
<dbReference type="SUPFAM" id="SSF55729">
    <property type="entry name" value="Acyl-CoA N-acyltransferases (Nat)"/>
    <property type="match status" value="1"/>
</dbReference>
<evidence type="ECO:0000256" key="2">
    <source>
        <dbReference type="ARBA" id="ARBA00023315"/>
    </source>
</evidence>